<proteinExistence type="predicted"/>
<dbReference type="EMBL" id="BQNB010016611">
    <property type="protein sequence ID" value="GJT53715.1"/>
    <property type="molecule type" value="Genomic_DNA"/>
</dbReference>
<feature type="transmembrane region" description="Helical" evidence="2">
    <location>
        <begin position="246"/>
        <end position="263"/>
    </location>
</feature>
<protein>
    <submittedName>
        <fullName evidence="3">Uncharacterized protein</fullName>
    </submittedName>
</protein>
<keyword evidence="2" id="KW-1133">Transmembrane helix</keyword>
<dbReference type="Proteomes" id="UP001151760">
    <property type="component" value="Unassembled WGS sequence"/>
</dbReference>
<comment type="caution">
    <text evidence="3">The sequence shown here is derived from an EMBL/GenBank/DDBJ whole genome shotgun (WGS) entry which is preliminary data.</text>
</comment>
<reference evidence="3" key="1">
    <citation type="journal article" date="2022" name="Int. J. Mol. Sci.">
        <title>Draft Genome of Tanacetum Coccineum: Genomic Comparison of Closely Related Tanacetum-Family Plants.</title>
        <authorList>
            <person name="Yamashiro T."/>
            <person name="Shiraishi A."/>
            <person name="Nakayama K."/>
            <person name="Satake H."/>
        </authorList>
    </citation>
    <scope>NUCLEOTIDE SEQUENCE</scope>
</reference>
<keyword evidence="2" id="KW-0472">Membrane</keyword>
<accession>A0ABQ5ESS0</accession>
<sequence>MTTPSVPPEVQRLTLHEVSVKARARSLHVPSVILVRTMASISIGGVSQKSLVNHCLDGFWSHVVWVGVINRASPKASGDLEFLALVPAVDVLVCLEMGSSCIHMITMGLSSDESLDYPIKGGQINLLWGGCLDLGISSLRSIGGGMYRDGGSGGSGGDDLGRSPDDGSKGDGTCGGDECAGRAMLLTRRSPAEGGNSEIGGDGDGLVMARSLSTSALVEGIWSLRSDGNPCPNSNVSGGLVSRPELSAPLVLLVLIILILTISKQRQTKRIASSSSPSSPPSIGYSEITGGYVLYEIGSRLPSSFGGTGPGLSVDPSGLISPIIGTPKALPGQSRCKGSVG</sequence>
<evidence type="ECO:0000313" key="3">
    <source>
        <dbReference type="EMBL" id="GJT53715.1"/>
    </source>
</evidence>
<keyword evidence="2" id="KW-0812">Transmembrane</keyword>
<reference evidence="3" key="2">
    <citation type="submission" date="2022-01" db="EMBL/GenBank/DDBJ databases">
        <authorList>
            <person name="Yamashiro T."/>
            <person name="Shiraishi A."/>
            <person name="Satake H."/>
            <person name="Nakayama K."/>
        </authorList>
    </citation>
    <scope>NUCLEOTIDE SEQUENCE</scope>
</reference>
<gene>
    <name evidence="3" type="ORF">Tco_0988769</name>
</gene>
<name>A0ABQ5ESS0_9ASTR</name>
<evidence type="ECO:0000256" key="2">
    <source>
        <dbReference type="SAM" id="Phobius"/>
    </source>
</evidence>
<keyword evidence="4" id="KW-1185">Reference proteome</keyword>
<evidence type="ECO:0000313" key="4">
    <source>
        <dbReference type="Proteomes" id="UP001151760"/>
    </source>
</evidence>
<organism evidence="3 4">
    <name type="scientific">Tanacetum coccineum</name>
    <dbReference type="NCBI Taxonomy" id="301880"/>
    <lineage>
        <taxon>Eukaryota</taxon>
        <taxon>Viridiplantae</taxon>
        <taxon>Streptophyta</taxon>
        <taxon>Embryophyta</taxon>
        <taxon>Tracheophyta</taxon>
        <taxon>Spermatophyta</taxon>
        <taxon>Magnoliopsida</taxon>
        <taxon>eudicotyledons</taxon>
        <taxon>Gunneridae</taxon>
        <taxon>Pentapetalae</taxon>
        <taxon>asterids</taxon>
        <taxon>campanulids</taxon>
        <taxon>Asterales</taxon>
        <taxon>Asteraceae</taxon>
        <taxon>Asteroideae</taxon>
        <taxon>Anthemideae</taxon>
        <taxon>Anthemidinae</taxon>
        <taxon>Tanacetum</taxon>
    </lineage>
</organism>
<feature type="compositionally biased region" description="Basic and acidic residues" evidence="1">
    <location>
        <begin position="159"/>
        <end position="169"/>
    </location>
</feature>
<evidence type="ECO:0000256" key="1">
    <source>
        <dbReference type="SAM" id="MobiDB-lite"/>
    </source>
</evidence>
<feature type="region of interest" description="Disordered" evidence="1">
    <location>
        <begin position="150"/>
        <end position="175"/>
    </location>
</feature>